<dbReference type="EMBL" id="AZBU02000003">
    <property type="protein sequence ID" value="TKR88867.1"/>
    <property type="molecule type" value="Genomic_DNA"/>
</dbReference>
<organism evidence="1 2">
    <name type="scientific">Steinernema carpocapsae</name>
    <name type="common">Entomopathogenic nematode</name>
    <dbReference type="NCBI Taxonomy" id="34508"/>
    <lineage>
        <taxon>Eukaryota</taxon>
        <taxon>Metazoa</taxon>
        <taxon>Ecdysozoa</taxon>
        <taxon>Nematoda</taxon>
        <taxon>Chromadorea</taxon>
        <taxon>Rhabditida</taxon>
        <taxon>Tylenchina</taxon>
        <taxon>Panagrolaimomorpha</taxon>
        <taxon>Strongyloidoidea</taxon>
        <taxon>Steinernematidae</taxon>
        <taxon>Steinernema</taxon>
    </lineage>
</organism>
<evidence type="ECO:0000313" key="1">
    <source>
        <dbReference type="EMBL" id="TKR88867.1"/>
    </source>
</evidence>
<dbReference type="Proteomes" id="UP000298663">
    <property type="component" value="Unassembled WGS sequence"/>
</dbReference>
<reference evidence="1 2" key="1">
    <citation type="journal article" date="2015" name="Genome Biol.">
        <title>Comparative genomics of Steinernema reveals deeply conserved gene regulatory networks.</title>
        <authorList>
            <person name="Dillman A.R."/>
            <person name="Macchietto M."/>
            <person name="Porter C.F."/>
            <person name="Rogers A."/>
            <person name="Williams B."/>
            <person name="Antoshechkin I."/>
            <person name="Lee M.M."/>
            <person name="Goodwin Z."/>
            <person name="Lu X."/>
            <person name="Lewis E.E."/>
            <person name="Goodrich-Blair H."/>
            <person name="Stock S.P."/>
            <person name="Adams B.J."/>
            <person name="Sternberg P.W."/>
            <person name="Mortazavi A."/>
        </authorList>
    </citation>
    <scope>NUCLEOTIDE SEQUENCE [LARGE SCALE GENOMIC DNA]</scope>
    <source>
        <strain evidence="1 2">ALL</strain>
    </source>
</reference>
<dbReference type="AlphaFoldDB" id="A0A4U5NYX3"/>
<comment type="caution">
    <text evidence="1">The sequence shown here is derived from an EMBL/GenBank/DDBJ whole genome shotgun (WGS) entry which is preliminary data.</text>
</comment>
<evidence type="ECO:0000313" key="2">
    <source>
        <dbReference type="Proteomes" id="UP000298663"/>
    </source>
</evidence>
<accession>A0A4U5NYX3</accession>
<sequence length="99" mass="11035">MLQIQQLVDDITVLFQWSTSKLNKRNALRPTFFSPTRQSRMCLTPTNVQATSTGSRGGRGHSAAIVPPGGCSTPRTDWTTIQLCVVRAKTQLFKGFYIF</sequence>
<reference evidence="1 2" key="2">
    <citation type="journal article" date="2019" name="G3 (Bethesda)">
        <title>Hybrid Assembly of the Genome of the Entomopathogenic Nematode Steinernema carpocapsae Identifies the X-Chromosome.</title>
        <authorList>
            <person name="Serra L."/>
            <person name="Macchietto M."/>
            <person name="Macias-Munoz A."/>
            <person name="McGill C.J."/>
            <person name="Rodriguez I.M."/>
            <person name="Rodriguez B."/>
            <person name="Murad R."/>
            <person name="Mortazavi A."/>
        </authorList>
    </citation>
    <scope>NUCLEOTIDE SEQUENCE [LARGE SCALE GENOMIC DNA]</scope>
    <source>
        <strain evidence="1 2">ALL</strain>
    </source>
</reference>
<gene>
    <name evidence="1" type="ORF">L596_013042</name>
</gene>
<protein>
    <submittedName>
        <fullName evidence="1">Uncharacterized protein</fullName>
    </submittedName>
</protein>
<proteinExistence type="predicted"/>
<name>A0A4U5NYX3_STECR</name>
<keyword evidence="2" id="KW-1185">Reference proteome</keyword>